<evidence type="ECO:0000256" key="5">
    <source>
        <dbReference type="ARBA" id="ARBA00022475"/>
    </source>
</evidence>
<dbReference type="PROSITE" id="PS00874">
    <property type="entry name" value="T2SP_F"/>
    <property type="match status" value="1"/>
</dbReference>
<name>A0ABW3K7Q5_9BACT</name>
<keyword evidence="14" id="KW-1185">Reference proteome</keyword>
<feature type="domain" description="Type II secretion system protein GspF" evidence="12">
    <location>
        <begin position="249"/>
        <end position="371"/>
    </location>
</feature>
<dbReference type="EMBL" id="JBHTKA010000007">
    <property type="protein sequence ID" value="MFD1001323.1"/>
    <property type="molecule type" value="Genomic_DNA"/>
</dbReference>
<keyword evidence="6 10" id="KW-0812">Transmembrane</keyword>
<evidence type="ECO:0000256" key="1">
    <source>
        <dbReference type="ARBA" id="ARBA00002684"/>
    </source>
</evidence>
<evidence type="ECO:0000256" key="8">
    <source>
        <dbReference type="ARBA" id="ARBA00023136"/>
    </source>
</evidence>
<keyword evidence="4 10" id="KW-0813">Transport</keyword>
<dbReference type="Proteomes" id="UP001597112">
    <property type="component" value="Unassembled WGS sequence"/>
</dbReference>
<evidence type="ECO:0000256" key="10">
    <source>
        <dbReference type="RuleBase" id="RU003923"/>
    </source>
</evidence>
<dbReference type="Pfam" id="PF00482">
    <property type="entry name" value="T2SSF"/>
    <property type="match status" value="2"/>
</dbReference>
<gene>
    <name evidence="13" type="ORF">ACFQ21_18480</name>
</gene>
<evidence type="ECO:0000256" key="7">
    <source>
        <dbReference type="ARBA" id="ARBA00022989"/>
    </source>
</evidence>
<evidence type="ECO:0000256" key="4">
    <source>
        <dbReference type="ARBA" id="ARBA00022448"/>
    </source>
</evidence>
<comment type="caution">
    <text evidence="13">The sequence shown here is derived from an EMBL/GenBank/DDBJ whole genome shotgun (WGS) entry which is preliminary data.</text>
</comment>
<dbReference type="InterPro" id="IPR042094">
    <property type="entry name" value="T2SS_GspF_sf"/>
</dbReference>
<feature type="domain" description="Type II secretion system protein GspF" evidence="12">
    <location>
        <begin position="47"/>
        <end position="169"/>
    </location>
</feature>
<evidence type="ECO:0000313" key="14">
    <source>
        <dbReference type="Proteomes" id="UP001597112"/>
    </source>
</evidence>
<evidence type="ECO:0000259" key="12">
    <source>
        <dbReference type="Pfam" id="PF00482"/>
    </source>
</evidence>
<protein>
    <recommendedName>
        <fullName evidence="9">General secretion pathway protein F</fullName>
    </recommendedName>
</protein>
<reference evidence="14" key="1">
    <citation type="journal article" date="2019" name="Int. J. Syst. Evol. Microbiol.">
        <title>The Global Catalogue of Microorganisms (GCM) 10K type strain sequencing project: providing services to taxonomists for standard genome sequencing and annotation.</title>
        <authorList>
            <consortium name="The Broad Institute Genomics Platform"/>
            <consortium name="The Broad Institute Genome Sequencing Center for Infectious Disease"/>
            <person name="Wu L."/>
            <person name="Ma J."/>
        </authorList>
    </citation>
    <scope>NUCLEOTIDE SEQUENCE [LARGE SCALE GENOMIC DNA]</scope>
    <source>
        <strain evidence="14">CCUG 58938</strain>
    </source>
</reference>
<dbReference type="PANTHER" id="PTHR30012">
    <property type="entry name" value="GENERAL SECRETION PATHWAY PROTEIN"/>
    <property type="match status" value="1"/>
</dbReference>
<comment type="function">
    <text evidence="1">Component of the type II secretion system inner membrane complex required for the energy-dependent secretion of extracellular factors such as proteases and toxins from the periplasm.</text>
</comment>
<sequence>MSGLNLDRLTDTPDLGHKRQGSKIIDFLNKDISFSRVKVSDRKKEEFYLELYVLCTAGVDIKSALELIAEEQAKKKDKALIEDIKNKVINGSTLSNAIKDTGYFTSYEYYSLQIGEESGKITLVLKELAGFYQKKIKQRRQIVSALTYPSIVLLASCGAIFFMMNFIVPMFADVFKRFGGDLPVLTKIILNISEGISRYFLVIFFFCSAIVYLLYRQRKKDWFRRVGTNVLLRVPLFGEMIRKIYLARFCHSMTLLLGSKIPLLRSISLIRQMIGFYPIESSLTTIESYILKGDPLHSALSHFPIYHRKMVSLVKVGEEVNQLDGFFDKIAKQYTEDVEYKTSMISSLIEPFMIIFLGLIVGTILIAMYLPLFNLSNTI</sequence>
<feature type="transmembrane region" description="Helical" evidence="11">
    <location>
        <begin position="352"/>
        <end position="372"/>
    </location>
</feature>
<dbReference type="Gene3D" id="1.20.81.30">
    <property type="entry name" value="Type II secretion system (T2SS), domain F"/>
    <property type="match status" value="2"/>
</dbReference>
<comment type="subcellular location">
    <subcellularLocation>
        <location evidence="2 10">Cell membrane</location>
        <topology evidence="2 10">Multi-pass membrane protein</topology>
    </subcellularLocation>
</comment>
<dbReference type="InterPro" id="IPR001992">
    <property type="entry name" value="T2SS_GspF/T4SS_PilC_CS"/>
</dbReference>
<dbReference type="PANTHER" id="PTHR30012:SF0">
    <property type="entry name" value="TYPE II SECRETION SYSTEM PROTEIN F-RELATED"/>
    <property type="match status" value="1"/>
</dbReference>
<proteinExistence type="inferred from homology"/>
<dbReference type="InterPro" id="IPR003004">
    <property type="entry name" value="GspF/PilC"/>
</dbReference>
<dbReference type="InterPro" id="IPR018076">
    <property type="entry name" value="T2SS_GspF_dom"/>
</dbReference>
<evidence type="ECO:0000256" key="2">
    <source>
        <dbReference type="ARBA" id="ARBA00004651"/>
    </source>
</evidence>
<dbReference type="RefSeq" id="WP_377580910.1">
    <property type="nucleotide sequence ID" value="NZ_JBHTKA010000007.1"/>
</dbReference>
<evidence type="ECO:0000256" key="9">
    <source>
        <dbReference type="ARBA" id="ARBA00030750"/>
    </source>
</evidence>
<keyword evidence="8 11" id="KW-0472">Membrane</keyword>
<keyword evidence="5" id="KW-1003">Cell membrane</keyword>
<comment type="similarity">
    <text evidence="3 10">Belongs to the GSP F family.</text>
</comment>
<evidence type="ECO:0000313" key="13">
    <source>
        <dbReference type="EMBL" id="MFD1001323.1"/>
    </source>
</evidence>
<feature type="transmembrane region" description="Helical" evidence="11">
    <location>
        <begin position="142"/>
        <end position="168"/>
    </location>
</feature>
<keyword evidence="7 11" id="KW-1133">Transmembrane helix</keyword>
<evidence type="ECO:0000256" key="11">
    <source>
        <dbReference type="SAM" id="Phobius"/>
    </source>
</evidence>
<evidence type="ECO:0000256" key="3">
    <source>
        <dbReference type="ARBA" id="ARBA00005745"/>
    </source>
</evidence>
<feature type="transmembrane region" description="Helical" evidence="11">
    <location>
        <begin position="196"/>
        <end position="215"/>
    </location>
</feature>
<organism evidence="13 14">
    <name type="scientific">Ohtaekwangia kribbensis</name>
    <dbReference type="NCBI Taxonomy" id="688913"/>
    <lineage>
        <taxon>Bacteria</taxon>
        <taxon>Pseudomonadati</taxon>
        <taxon>Bacteroidota</taxon>
        <taxon>Cytophagia</taxon>
        <taxon>Cytophagales</taxon>
        <taxon>Fulvivirgaceae</taxon>
        <taxon>Ohtaekwangia</taxon>
    </lineage>
</organism>
<accession>A0ABW3K7Q5</accession>
<evidence type="ECO:0000256" key="6">
    <source>
        <dbReference type="ARBA" id="ARBA00022692"/>
    </source>
</evidence>